<sequence length="615" mass="67347">MPEPTATDDRWGGYCLFALGQLWPARDLLLRARARGCEAASLELALVLRYLGEPEAARQLLLSLPLDRLSPVDRSYAHREHASLHLMDGRPLLALAELEAAWSDLLTAGPDGETLRQSTAQLLGYVSALLGREAAALHYLNLALGTAQGGKRVHALHTRAQVALYAARFEAAGQDLAEAAALLQSEPVSAAYHAYLQGLLARAQGHWEAALGAFAQAFNRARARGESSTEALAALGQASVLTLQGQWAEAHTALLRADALSSNAWQSALVGLRRGAWQVAQGQPEGAVTLLGARERFEALGLRRETAWCDLHLCAAHLADPPQARQALTRVLDTRAALGSGAPLLPELRLLPQVTDFLLAHPSDPAAQTLLRDRRLAHPREPLRLTLQTLGRGALLLDGQEVRVGLRRTPEVLAYLLLRGPATRDQVLATLWPDDDPRRAANYFHQLRHELTQHVPWLSIDLNRASGLYAVTCRGPEFSMDAAQLQHRLRTLSEDEVVGAIFAYTGPFLPEATAAWADEEREALEWSVIRAGLQLMQQWSQKGEYSKCAGLSRRLLDIAPCDEALVEYLVVATLHLEGRLAAQRALLEASTRAQKELSEAPMWTSRLERQLLSVH</sequence>
<dbReference type="InterPro" id="IPR036388">
    <property type="entry name" value="WH-like_DNA-bd_sf"/>
</dbReference>
<dbReference type="InterPro" id="IPR011990">
    <property type="entry name" value="TPR-like_helical_dom_sf"/>
</dbReference>
<evidence type="ECO:0000313" key="3">
    <source>
        <dbReference type="Proteomes" id="UP000483286"/>
    </source>
</evidence>
<dbReference type="InterPro" id="IPR005158">
    <property type="entry name" value="BTAD"/>
</dbReference>
<dbReference type="InterPro" id="IPR051677">
    <property type="entry name" value="AfsR-DnrI-RedD_regulator"/>
</dbReference>
<reference evidence="2 3" key="1">
    <citation type="submission" date="2019-12" db="EMBL/GenBank/DDBJ databases">
        <title>Deinococcus sp. HMF7620 Genome sequencing and assembly.</title>
        <authorList>
            <person name="Kang H."/>
            <person name="Kim H."/>
            <person name="Joh K."/>
        </authorList>
    </citation>
    <scope>NUCLEOTIDE SEQUENCE [LARGE SCALE GENOMIC DNA]</scope>
    <source>
        <strain evidence="2 3">HMF7620</strain>
    </source>
</reference>
<dbReference type="PANTHER" id="PTHR35807">
    <property type="entry name" value="TRANSCRIPTIONAL REGULATOR REDD-RELATED"/>
    <property type="match status" value="1"/>
</dbReference>
<comment type="caution">
    <text evidence="2">The sequence shown here is derived from an EMBL/GenBank/DDBJ whole genome shotgun (WGS) entry which is preliminary data.</text>
</comment>
<protein>
    <submittedName>
        <fullName evidence="2">Transcriptional regulator, SARP family protein</fullName>
    </submittedName>
</protein>
<dbReference type="Proteomes" id="UP000483286">
    <property type="component" value="Unassembled WGS sequence"/>
</dbReference>
<dbReference type="SMART" id="SM01043">
    <property type="entry name" value="BTAD"/>
    <property type="match status" value="1"/>
</dbReference>
<dbReference type="Pfam" id="PF03704">
    <property type="entry name" value="BTAD"/>
    <property type="match status" value="1"/>
</dbReference>
<dbReference type="SUPFAM" id="SSF48452">
    <property type="entry name" value="TPR-like"/>
    <property type="match status" value="1"/>
</dbReference>
<proteinExistence type="predicted"/>
<evidence type="ECO:0000259" key="1">
    <source>
        <dbReference type="SMART" id="SM01043"/>
    </source>
</evidence>
<organism evidence="2 3">
    <name type="scientific">Deinococcus arboris</name>
    <dbReference type="NCBI Taxonomy" id="2682977"/>
    <lineage>
        <taxon>Bacteria</taxon>
        <taxon>Thermotogati</taxon>
        <taxon>Deinococcota</taxon>
        <taxon>Deinococci</taxon>
        <taxon>Deinococcales</taxon>
        <taxon>Deinococcaceae</taxon>
        <taxon>Deinococcus</taxon>
    </lineage>
</organism>
<accession>A0A7C9HTP3</accession>
<dbReference type="Gene3D" id="1.10.10.10">
    <property type="entry name" value="Winged helix-like DNA-binding domain superfamily/Winged helix DNA-binding domain"/>
    <property type="match status" value="1"/>
</dbReference>
<keyword evidence="3" id="KW-1185">Reference proteome</keyword>
<feature type="domain" description="Bacterial transcriptional activator" evidence="1">
    <location>
        <begin position="480"/>
        <end position="612"/>
    </location>
</feature>
<name>A0A7C9HTP3_9DEIO</name>
<dbReference type="PANTHER" id="PTHR35807:SF2">
    <property type="entry name" value="TRANSCRIPTIONAL ACTIVATOR DOMAIN"/>
    <property type="match status" value="1"/>
</dbReference>
<gene>
    <name evidence="2" type="ORF">GO986_18510</name>
</gene>
<dbReference type="AlphaFoldDB" id="A0A7C9HTP3"/>
<dbReference type="Gene3D" id="1.25.40.10">
    <property type="entry name" value="Tetratricopeptide repeat domain"/>
    <property type="match status" value="2"/>
</dbReference>
<evidence type="ECO:0000313" key="2">
    <source>
        <dbReference type="EMBL" id="MVN88734.1"/>
    </source>
</evidence>
<dbReference type="EMBL" id="WQLB01000033">
    <property type="protein sequence ID" value="MVN88734.1"/>
    <property type="molecule type" value="Genomic_DNA"/>
</dbReference>